<dbReference type="NCBIfam" id="NF033644">
    <property type="entry name" value="antiterm_UpxY"/>
    <property type="match status" value="1"/>
</dbReference>
<dbReference type="EMBL" id="JAPFQO010000008">
    <property type="protein sequence ID" value="MCX2740976.1"/>
    <property type="molecule type" value="Genomic_DNA"/>
</dbReference>
<keyword evidence="2" id="KW-0805">Transcription regulation</keyword>
<dbReference type="PANTHER" id="PTHR30265">
    <property type="entry name" value="RHO-INTERACTING TRANSCRIPTION TERMINATION FACTOR NUSG"/>
    <property type="match status" value="1"/>
</dbReference>
<dbReference type="SUPFAM" id="SSF82679">
    <property type="entry name" value="N-utilization substance G protein NusG, N-terminal domain"/>
    <property type="match status" value="1"/>
</dbReference>
<evidence type="ECO:0000256" key="3">
    <source>
        <dbReference type="ARBA" id="ARBA00023163"/>
    </source>
</evidence>
<accession>A0ABT3RHQ8</accession>
<dbReference type="CDD" id="cd06091">
    <property type="entry name" value="KOW_NusG"/>
    <property type="match status" value="1"/>
</dbReference>
<protein>
    <submittedName>
        <fullName evidence="5">UpxY family transcription antiterminator</fullName>
    </submittedName>
</protein>
<proteinExistence type="predicted"/>
<dbReference type="RefSeq" id="WP_266053048.1">
    <property type="nucleotide sequence ID" value="NZ_JAPFQO010000008.1"/>
</dbReference>
<feature type="domain" description="NusG-like N-terminal" evidence="4">
    <location>
        <begin position="2"/>
        <end position="99"/>
    </location>
</feature>
<dbReference type="Gene3D" id="3.30.70.940">
    <property type="entry name" value="NusG, N-terminal domain"/>
    <property type="match status" value="1"/>
</dbReference>
<evidence type="ECO:0000256" key="1">
    <source>
        <dbReference type="ARBA" id="ARBA00022814"/>
    </source>
</evidence>
<keyword evidence="6" id="KW-1185">Reference proteome</keyword>
<keyword evidence="1" id="KW-0889">Transcription antitermination</keyword>
<evidence type="ECO:0000313" key="5">
    <source>
        <dbReference type="EMBL" id="MCX2740976.1"/>
    </source>
</evidence>
<dbReference type="SUPFAM" id="SSF50104">
    <property type="entry name" value="Translation proteins SH3-like domain"/>
    <property type="match status" value="1"/>
</dbReference>
<dbReference type="Proteomes" id="UP001207228">
    <property type="component" value="Unassembled WGS sequence"/>
</dbReference>
<evidence type="ECO:0000259" key="4">
    <source>
        <dbReference type="SMART" id="SM00738"/>
    </source>
</evidence>
<reference evidence="5 6" key="1">
    <citation type="submission" date="2022-11" db="EMBL/GenBank/DDBJ databases">
        <title>The characterization of three novel Bacteroidetes species and genomic analysis of their roles in tidal elemental geochemical cycles.</title>
        <authorList>
            <person name="Ma K.-J."/>
        </authorList>
    </citation>
    <scope>NUCLEOTIDE SEQUENCE [LARGE SCALE GENOMIC DNA]</scope>
    <source>
        <strain evidence="5 6">M82</strain>
    </source>
</reference>
<dbReference type="PANTHER" id="PTHR30265:SF4">
    <property type="entry name" value="KOW MOTIF FAMILY PROTEIN, EXPRESSED"/>
    <property type="match status" value="1"/>
</dbReference>
<evidence type="ECO:0000313" key="6">
    <source>
        <dbReference type="Proteomes" id="UP001207228"/>
    </source>
</evidence>
<dbReference type="Pfam" id="PF02357">
    <property type="entry name" value="NusG"/>
    <property type="match status" value="1"/>
</dbReference>
<dbReference type="InterPro" id="IPR008991">
    <property type="entry name" value="Translation_prot_SH3-like_sf"/>
</dbReference>
<comment type="caution">
    <text evidence="5">The sequence shown here is derived from an EMBL/GenBank/DDBJ whole genome shotgun (WGS) entry which is preliminary data.</text>
</comment>
<organism evidence="5 6">
    <name type="scientific">Pontibacter anaerobius</name>
    <dbReference type="NCBI Taxonomy" id="2993940"/>
    <lineage>
        <taxon>Bacteria</taxon>
        <taxon>Pseudomonadati</taxon>
        <taxon>Bacteroidota</taxon>
        <taxon>Cytophagia</taxon>
        <taxon>Cytophagales</taxon>
        <taxon>Hymenobacteraceae</taxon>
        <taxon>Pontibacter</taxon>
    </lineage>
</organism>
<dbReference type="InterPro" id="IPR036735">
    <property type="entry name" value="NGN_dom_sf"/>
</dbReference>
<dbReference type="CDD" id="cd09895">
    <property type="entry name" value="NGN_SP_UpxY"/>
    <property type="match status" value="1"/>
</dbReference>
<dbReference type="InterPro" id="IPR006645">
    <property type="entry name" value="NGN-like_dom"/>
</dbReference>
<evidence type="ECO:0000256" key="2">
    <source>
        <dbReference type="ARBA" id="ARBA00023015"/>
    </source>
</evidence>
<gene>
    <name evidence="5" type="ORF">OO017_13545</name>
</gene>
<keyword evidence="3" id="KW-0804">Transcription</keyword>
<name>A0ABT3RHQ8_9BACT</name>
<sequence>MEKKWYAVYTKPRWEKRVASLLVVKEVEHYCPLNSVVKQWSDRRKKVYEPLIPSYVFVHVSSAEMVKVQKTDGIINFVHLSGKPAVIRQQEIDVIKDFLNKHRNVKVAKIDVNVNDTVRITCGPLMNQEGNVIEVSSNKVKVVLPSLGFLLVAEVEKANITTSSSH</sequence>
<dbReference type="SMART" id="SM00738">
    <property type="entry name" value="NGN"/>
    <property type="match status" value="1"/>
</dbReference>
<dbReference type="InterPro" id="IPR043425">
    <property type="entry name" value="NusG-like"/>
</dbReference>